<name>A0ABV3ZAE9_9BACT</name>
<accession>A0ABV3ZAE9</accession>
<reference evidence="1 2" key="1">
    <citation type="submission" date="2023-07" db="EMBL/GenBank/DDBJ databases">
        <authorList>
            <person name="Lian W.-H."/>
        </authorList>
    </citation>
    <scope>NUCLEOTIDE SEQUENCE [LARGE SCALE GENOMIC DNA]</scope>
    <source>
        <strain evidence="1 2">SYSU DXS3180</strain>
    </source>
</reference>
<sequence>MGNYNMADGISQAERFPVQLSDSFFLIDGKTTGELLKFATALATQINYYNFNHKPDGTWESFFDSDIDVLAALVLQFDLAEWMNRYDSLKEQIMQVSENNEATMLLNNLFKLLYDCSSLMSLLKDKLALAENSHTGLTESAEFSISFTGAHKRLLMYNRQAADIFSHIIKLKGSQEQTEDNDQLIFKGDDIIEQVQSSVLYFDELFAEIRQEFGKLYKAIEFYSSQVRSIGDLYQPHMALFVAFLELYKHLQSNINQLVKKHLDFYFNSLLGINYLKPELQYVLLVLDAAVNTDNFSLPRKELVFGELPGKQTVWYETEEELSVLKTSVVAIRNIFVNEHIHKPTNRTLMSLSEHTIYCGDYPVVTSAAFAANPLAAPSIPVLGEDQILKPAEERTMQEAPVGFMIASSLLYVRDGSRQISIRFTLTSESHKYLQSYVASFADDTEQASQTALYEILNNTFIIDATGDTGWVMFKKISIVAANADEASGSIDVTLELNAEDPPLNVYNPLVHGDNYSTTKPLLRFLLSNRSLHNGYHLFSSLVIRDVSIAVEVHDSSAIQLKNNLGDLNINAPFQPFGPVPVPGSYLDIRNTNILNKYTVDFSVNIEWFDLPKTEGGFEAYYAAYENNIRNNSFKVGASSFREGWFQPAAISQQQFDLFCVDESKSRSWNYLSSTTVIKDVNLKKVCFNNEPLLNNEIKNNNIRSEGVLRLELLEPEDPFGHKAYQVVFPEIVLHNSRRFVRKKPLPNLPYVPVIKSITVSYSQQQREVLRQSDAVNDDLDIELTHIHPFGYEDIYPSAKLHQYTFLPQIDYPCNLLVGLRDVIDDSVITLLFDLEETNFKHSTWQPDIIEWSYLDGNEWVLFNPSDILSDSTENFIKTGILKIRLPDNVIYDHTILPAGLFWLRASCNSLSVVNNKLRGIFPNVVKAVFSTTENNLAQNALYAPKGTIKDFKRKIPQVQKIWDFYGSHGGRATESTPQYYIRVSERLRHKQRALSVLDIAQHVLQAFPDLQMVKCLDADKLQTETVYPVDIKVVVVPRKKKTAERGVMPQVSLSELLEIKKMLQESLVSFATVDVGNPVYETLKINCSVVFNKEVLNASDGYLLQLLNEDIKQMIAPWLYDETNDVKIGSPIYVADIINSIKKLSYIKFVTEFSILQFYEMYDEKVREFVVKLKDTAYEPVEQISPSRPDAVFISADNHLINVEKNFVYEVAAVAGISNLVLGKELLIMEPPEQKQEVKSVVASQDETFDFTVKI</sequence>
<dbReference type="Proteomes" id="UP001560573">
    <property type="component" value="Unassembled WGS sequence"/>
</dbReference>
<gene>
    <name evidence="1" type="ORF">QTN47_05040</name>
</gene>
<protein>
    <recommendedName>
        <fullName evidence="3">Baseplate protein J-like domain-containing protein</fullName>
    </recommendedName>
</protein>
<keyword evidence="2" id="KW-1185">Reference proteome</keyword>
<evidence type="ECO:0000313" key="1">
    <source>
        <dbReference type="EMBL" id="MEX6686846.1"/>
    </source>
</evidence>
<organism evidence="1 2">
    <name type="scientific">Danxiaibacter flavus</name>
    <dbReference type="NCBI Taxonomy" id="3049108"/>
    <lineage>
        <taxon>Bacteria</taxon>
        <taxon>Pseudomonadati</taxon>
        <taxon>Bacteroidota</taxon>
        <taxon>Chitinophagia</taxon>
        <taxon>Chitinophagales</taxon>
        <taxon>Chitinophagaceae</taxon>
        <taxon>Danxiaibacter</taxon>
    </lineage>
</organism>
<proteinExistence type="predicted"/>
<dbReference type="EMBL" id="JAULBC010000001">
    <property type="protein sequence ID" value="MEX6686846.1"/>
    <property type="molecule type" value="Genomic_DNA"/>
</dbReference>
<comment type="caution">
    <text evidence="1">The sequence shown here is derived from an EMBL/GenBank/DDBJ whole genome shotgun (WGS) entry which is preliminary data.</text>
</comment>
<evidence type="ECO:0000313" key="2">
    <source>
        <dbReference type="Proteomes" id="UP001560573"/>
    </source>
</evidence>
<evidence type="ECO:0008006" key="3">
    <source>
        <dbReference type="Google" id="ProtNLM"/>
    </source>
</evidence>